<feature type="region of interest" description="Disordered" evidence="6">
    <location>
        <begin position="1"/>
        <end position="25"/>
    </location>
</feature>
<evidence type="ECO:0000259" key="8">
    <source>
        <dbReference type="PROSITE" id="PS50850"/>
    </source>
</evidence>
<evidence type="ECO:0000256" key="3">
    <source>
        <dbReference type="ARBA" id="ARBA00022692"/>
    </source>
</evidence>
<dbReference type="EMBL" id="ONZQ02000001">
    <property type="protein sequence ID" value="SPN96516.1"/>
    <property type="molecule type" value="Genomic_DNA"/>
</dbReference>
<name>A0AAE8MNK9_9PEZI</name>
<feature type="transmembrane region" description="Helical" evidence="7">
    <location>
        <begin position="217"/>
        <end position="236"/>
    </location>
</feature>
<dbReference type="AlphaFoldDB" id="A0AAE8MNK9"/>
<gene>
    <name evidence="9" type="ORF">DNG_00042</name>
</gene>
<evidence type="ECO:0000256" key="1">
    <source>
        <dbReference type="ARBA" id="ARBA00004141"/>
    </source>
</evidence>
<dbReference type="Proteomes" id="UP001187682">
    <property type="component" value="Unassembled WGS sequence"/>
</dbReference>
<feature type="transmembrane region" description="Helical" evidence="7">
    <location>
        <begin position="257"/>
        <end position="278"/>
    </location>
</feature>
<dbReference type="PROSITE" id="PS50850">
    <property type="entry name" value="MFS"/>
    <property type="match status" value="1"/>
</dbReference>
<dbReference type="PANTHER" id="PTHR23501">
    <property type="entry name" value="MAJOR FACILITATOR SUPERFAMILY"/>
    <property type="match status" value="1"/>
</dbReference>
<keyword evidence="3 7" id="KW-0812">Transmembrane</keyword>
<feature type="transmembrane region" description="Helical" evidence="7">
    <location>
        <begin position="423"/>
        <end position="443"/>
    </location>
</feature>
<evidence type="ECO:0000256" key="7">
    <source>
        <dbReference type="SAM" id="Phobius"/>
    </source>
</evidence>
<dbReference type="PANTHER" id="PTHR23501:SF195">
    <property type="entry name" value="PEP5"/>
    <property type="match status" value="1"/>
</dbReference>
<feature type="transmembrane region" description="Helical" evidence="7">
    <location>
        <begin position="290"/>
        <end position="309"/>
    </location>
</feature>
<dbReference type="InterPro" id="IPR053791">
    <property type="entry name" value="MFS_Tri12-like"/>
</dbReference>
<evidence type="ECO:0000313" key="10">
    <source>
        <dbReference type="Proteomes" id="UP001187682"/>
    </source>
</evidence>
<proteinExistence type="predicted"/>
<feature type="transmembrane region" description="Helical" evidence="7">
    <location>
        <begin position="330"/>
        <end position="353"/>
    </location>
</feature>
<feature type="transmembrane region" description="Helical" evidence="7">
    <location>
        <begin position="551"/>
        <end position="570"/>
    </location>
</feature>
<comment type="subcellular location">
    <subcellularLocation>
        <location evidence="1">Membrane</location>
        <topology evidence="1">Multi-pass membrane protein</topology>
    </subcellularLocation>
</comment>
<evidence type="ECO:0000256" key="4">
    <source>
        <dbReference type="ARBA" id="ARBA00022989"/>
    </source>
</evidence>
<feature type="domain" description="Major facilitator superfamily (MFS) profile" evidence="8">
    <location>
        <begin position="56"/>
        <end position="575"/>
    </location>
</feature>
<dbReference type="Pfam" id="PF06609">
    <property type="entry name" value="TRI12"/>
    <property type="match status" value="1"/>
</dbReference>
<keyword evidence="10" id="KW-1185">Reference proteome</keyword>
<organism evidence="9 10">
    <name type="scientific">Cephalotrichum gorgonifer</name>
    <dbReference type="NCBI Taxonomy" id="2041049"/>
    <lineage>
        <taxon>Eukaryota</taxon>
        <taxon>Fungi</taxon>
        <taxon>Dikarya</taxon>
        <taxon>Ascomycota</taxon>
        <taxon>Pezizomycotina</taxon>
        <taxon>Sordariomycetes</taxon>
        <taxon>Hypocreomycetidae</taxon>
        <taxon>Microascales</taxon>
        <taxon>Microascaceae</taxon>
        <taxon>Cephalotrichum</taxon>
    </lineage>
</organism>
<evidence type="ECO:0000256" key="5">
    <source>
        <dbReference type="ARBA" id="ARBA00023136"/>
    </source>
</evidence>
<dbReference type="GO" id="GO:0005886">
    <property type="term" value="C:plasma membrane"/>
    <property type="evidence" value="ECO:0007669"/>
    <property type="project" value="TreeGrafter"/>
</dbReference>
<evidence type="ECO:0000256" key="6">
    <source>
        <dbReference type="SAM" id="MobiDB-lite"/>
    </source>
</evidence>
<dbReference type="Gene3D" id="1.20.1250.20">
    <property type="entry name" value="MFS general substrate transporter like domains"/>
    <property type="match status" value="1"/>
</dbReference>
<feature type="transmembrane region" description="Helical" evidence="7">
    <location>
        <begin position="125"/>
        <end position="144"/>
    </location>
</feature>
<evidence type="ECO:0000256" key="2">
    <source>
        <dbReference type="ARBA" id="ARBA00022448"/>
    </source>
</evidence>
<keyword evidence="5 7" id="KW-0472">Membrane</keyword>
<dbReference type="GO" id="GO:0022857">
    <property type="term" value="F:transmembrane transporter activity"/>
    <property type="evidence" value="ECO:0007669"/>
    <property type="project" value="InterPro"/>
</dbReference>
<feature type="transmembrane region" description="Helical" evidence="7">
    <location>
        <begin position="182"/>
        <end position="205"/>
    </location>
</feature>
<dbReference type="InterPro" id="IPR036259">
    <property type="entry name" value="MFS_trans_sf"/>
</dbReference>
<keyword evidence="2" id="KW-0813">Transport</keyword>
<dbReference type="CDD" id="cd06179">
    <property type="entry name" value="MFS_TRI12_like"/>
    <property type="match status" value="1"/>
</dbReference>
<dbReference type="InterPro" id="IPR020846">
    <property type="entry name" value="MFS_dom"/>
</dbReference>
<accession>A0AAE8MNK9</accession>
<evidence type="ECO:0000313" key="9">
    <source>
        <dbReference type="EMBL" id="SPN96516.1"/>
    </source>
</evidence>
<dbReference type="SUPFAM" id="SSF103473">
    <property type="entry name" value="MFS general substrate transporter"/>
    <property type="match status" value="1"/>
</dbReference>
<feature type="transmembrane region" description="Helical" evidence="7">
    <location>
        <begin position="398"/>
        <end position="417"/>
    </location>
</feature>
<comment type="caution">
    <text evidence="9">The sequence shown here is derived from an EMBL/GenBank/DDBJ whole genome shotgun (WGS) entry which is preliminary data.</text>
</comment>
<sequence length="602" mass="63617">MASGVAQESTSGEKSPTGVDASSSSNIEAPKQLENAHTHENLSYCNIDEEPEIHRRTYAALLAIFMLNFVTVLALQGPPAVLSYIATSLNGTPKQNWVPIALSLVQAVLSPMFSSASDTFQARKAIIIGSSLIAFIGAAIAPGAKNIDRLIAAQALIGVGYSSAPLGYAIPSETLPRRWRPLAQALVNIAAALASIVGPLIIGALTRADPVDGWRNFYWLQMAVWGVTILALFFGYRPPKRHTNLDHLSFWQKVATLDLPGCGLLAIGLSLTLTGLTLGGNQYSWKNAQTLSTLCVGLVFCIIFGVYEWKCTSTGFLHHDLFRGGKAKGRTFAICCGLFAVEALLVFAFTIFYPVLTQNLFTQDPFLLAARATPNWLGAAITTVAWAWVSTRFRTIRAPLLIGFIIWTGGTVALATIQPGQGLNALTFAAMSGIGSGAPLILIIAGVQLSTPPHLVATATAVAVSGRALTTSVFTAIYSAIVNSTLPAKISSYVTAAALEAGLPPSSLPLFIPALTGNNDTALQIVPGATVQVITAGVGALQQASADSIRLVYILAACLGAVGCIGVLFISDMRAEMDYFVQAPVEDLHAKHPRLKEGTEKV</sequence>
<feature type="transmembrane region" description="Helical" evidence="7">
    <location>
        <begin position="455"/>
        <end position="481"/>
    </location>
</feature>
<reference evidence="9" key="1">
    <citation type="submission" date="2018-03" db="EMBL/GenBank/DDBJ databases">
        <authorList>
            <person name="Guldener U."/>
        </authorList>
    </citation>
    <scope>NUCLEOTIDE SEQUENCE</scope>
</reference>
<keyword evidence="4 7" id="KW-1133">Transmembrane helix</keyword>
<feature type="transmembrane region" description="Helical" evidence="7">
    <location>
        <begin position="150"/>
        <end position="170"/>
    </location>
</feature>
<feature type="transmembrane region" description="Helical" evidence="7">
    <location>
        <begin position="96"/>
        <end position="113"/>
    </location>
</feature>
<dbReference type="InterPro" id="IPR010573">
    <property type="entry name" value="MFS_Str1/Tri12-like"/>
</dbReference>
<feature type="transmembrane region" description="Helical" evidence="7">
    <location>
        <begin position="58"/>
        <end position="76"/>
    </location>
</feature>
<feature type="transmembrane region" description="Helical" evidence="7">
    <location>
        <begin position="373"/>
        <end position="391"/>
    </location>
</feature>
<protein>
    <recommendedName>
        <fullName evidence="8">Major facilitator superfamily (MFS) profile domain-containing protein</fullName>
    </recommendedName>
</protein>